<comment type="caution">
    <text evidence="1">The sequence shown here is derived from an EMBL/GenBank/DDBJ whole genome shotgun (WGS) entry which is preliminary data.</text>
</comment>
<organism evidence="1 2">
    <name type="scientific">Hymenobacter metallicola</name>
    <dbReference type="NCBI Taxonomy" id="2563114"/>
    <lineage>
        <taxon>Bacteria</taxon>
        <taxon>Pseudomonadati</taxon>
        <taxon>Bacteroidota</taxon>
        <taxon>Cytophagia</taxon>
        <taxon>Cytophagales</taxon>
        <taxon>Hymenobacteraceae</taxon>
        <taxon>Hymenobacter</taxon>
    </lineage>
</organism>
<reference evidence="1 2" key="1">
    <citation type="submission" date="2019-04" db="EMBL/GenBank/DDBJ databases">
        <authorList>
            <person name="Feng G."/>
            <person name="Zhang J."/>
            <person name="Zhu H."/>
        </authorList>
    </citation>
    <scope>NUCLEOTIDE SEQUENCE [LARGE SCALE GENOMIC DNA]</scope>
    <source>
        <strain evidence="1 2">9PBR-1</strain>
    </source>
</reference>
<evidence type="ECO:0008006" key="3">
    <source>
        <dbReference type="Google" id="ProtNLM"/>
    </source>
</evidence>
<dbReference type="Proteomes" id="UP000298471">
    <property type="component" value="Unassembled WGS sequence"/>
</dbReference>
<gene>
    <name evidence="1" type="ORF">E5K02_14820</name>
</gene>
<evidence type="ECO:0000313" key="2">
    <source>
        <dbReference type="Proteomes" id="UP000298471"/>
    </source>
</evidence>
<proteinExistence type="predicted"/>
<name>A0A4Z0QC83_9BACT</name>
<dbReference type="RefSeq" id="WP_135395791.1">
    <property type="nucleotide sequence ID" value="NZ_SRMB01000002.1"/>
</dbReference>
<evidence type="ECO:0000313" key="1">
    <source>
        <dbReference type="EMBL" id="TGE27640.1"/>
    </source>
</evidence>
<keyword evidence="2" id="KW-1185">Reference proteome</keyword>
<sequence>MSADSEISIFTHHFGRPNPAVPPGDFFADKFDKSLWRMMYDEVGAGWYRNGFLYLFGTDLPQLTVCLDAWTDLLEPGVERVVIGRNAYGALLVAERTTEEGTDAPIGLLDPWQGTYTKQEGLDFASLLSEGLPENRLPGFLDDAVYSAFSAAGNQLAETEILGIQTPTGRGGSLEPGNFRPEEVLAFHRRIAALRAQ</sequence>
<accession>A0A4Z0QC83</accession>
<protein>
    <recommendedName>
        <fullName evidence="3">DUF1851 domain-containing protein</fullName>
    </recommendedName>
</protein>
<dbReference type="AlphaFoldDB" id="A0A4Z0QC83"/>
<dbReference type="EMBL" id="SRMB01000002">
    <property type="protein sequence ID" value="TGE27640.1"/>
    <property type="molecule type" value="Genomic_DNA"/>
</dbReference>
<dbReference type="OrthoDB" id="878203at2"/>